<reference evidence="2 3" key="1">
    <citation type="journal article" date="2011" name="Stand. Genomic Sci.">
        <title>Complete genome sequence of the gliding freshwater bacterium Fluviicola taffensis type strain (RW262).</title>
        <authorList>
            <person name="Woyke T."/>
            <person name="Chertkov O."/>
            <person name="Lapidus A."/>
            <person name="Nolan M."/>
            <person name="Lucas S."/>
            <person name="Del Rio T.G."/>
            <person name="Tice H."/>
            <person name="Cheng J.F."/>
            <person name="Tapia R."/>
            <person name="Han C."/>
            <person name="Goodwin L."/>
            <person name="Pitluck S."/>
            <person name="Liolios K."/>
            <person name="Pagani I."/>
            <person name="Ivanova N."/>
            <person name="Huntemann M."/>
            <person name="Mavromatis K."/>
            <person name="Mikhailova N."/>
            <person name="Pati A."/>
            <person name="Chen A."/>
            <person name="Palaniappan K."/>
            <person name="Land M."/>
            <person name="Hauser L."/>
            <person name="Brambilla E.M."/>
            <person name="Rohde M."/>
            <person name="Mwirichia R."/>
            <person name="Sikorski J."/>
            <person name="Tindall B.J."/>
            <person name="Goker M."/>
            <person name="Bristow J."/>
            <person name="Eisen J.A."/>
            <person name="Markowitz V."/>
            <person name="Hugenholtz P."/>
            <person name="Klenk H.P."/>
            <person name="Kyrpides N.C."/>
        </authorList>
    </citation>
    <scope>NUCLEOTIDE SEQUENCE [LARGE SCALE GENOMIC DNA]</scope>
    <source>
        <strain evidence="3">DSM 16823 / RW262 / RW262</strain>
    </source>
</reference>
<dbReference type="eggNOG" id="ENOG5031SER">
    <property type="taxonomic scope" value="Bacteria"/>
</dbReference>
<feature type="domain" description="SiaC family regulatory phosphoprotein" evidence="1">
    <location>
        <begin position="6"/>
        <end position="123"/>
    </location>
</feature>
<dbReference type="Pfam" id="PF09345">
    <property type="entry name" value="SiaC"/>
    <property type="match status" value="1"/>
</dbReference>
<reference evidence="3" key="2">
    <citation type="submission" date="2011-02" db="EMBL/GenBank/DDBJ databases">
        <title>The complete genome of Fluviicola taffensis DSM 16823.</title>
        <authorList>
            <consortium name="US DOE Joint Genome Institute (JGI-PGF)"/>
            <person name="Lucas S."/>
            <person name="Copeland A."/>
            <person name="Lapidus A."/>
            <person name="Bruce D."/>
            <person name="Goodwin L."/>
            <person name="Pitluck S."/>
            <person name="Kyrpides N."/>
            <person name="Mavromatis K."/>
            <person name="Ivanova N."/>
            <person name="Mikhailova N."/>
            <person name="Pagani I."/>
            <person name="Chertkov O."/>
            <person name="Detter J.C."/>
            <person name="Han C."/>
            <person name="Tapia R."/>
            <person name="Land M."/>
            <person name="Hauser L."/>
            <person name="Markowitz V."/>
            <person name="Cheng J.-F."/>
            <person name="Hugenholtz P."/>
            <person name="Woyke T."/>
            <person name="Wu D."/>
            <person name="Tindall B."/>
            <person name="Pomrenke H.G."/>
            <person name="Brambilla E."/>
            <person name="Klenk H.-P."/>
            <person name="Eisen J.A."/>
        </authorList>
    </citation>
    <scope>NUCLEOTIDE SEQUENCE [LARGE SCALE GENOMIC DNA]</scope>
    <source>
        <strain evidence="3">DSM 16823 / RW262 / RW262</strain>
    </source>
</reference>
<evidence type="ECO:0000313" key="2">
    <source>
        <dbReference type="EMBL" id="AEA44757.1"/>
    </source>
</evidence>
<gene>
    <name evidence="2" type="ordered locus">Fluta_2777</name>
</gene>
<dbReference type="AlphaFoldDB" id="F2IGX6"/>
<dbReference type="KEGG" id="fte:Fluta_2777"/>
<dbReference type="RefSeq" id="WP_013687526.1">
    <property type="nucleotide sequence ID" value="NC_015321.1"/>
</dbReference>
<dbReference type="InterPro" id="IPR018530">
    <property type="entry name" value="SiaC"/>
</dbReference>
<dbReference type="Proteomes" id="UP000007463">
    <property type="component" value="Chromosome"/>
</dbReference>
<dbReference type="EMBL" id="CP002542">
    <property type="protein sequence ID" value="AEA44757.1"/>
    <property type="molecule type" value="Genomic_DNA"/>
</dbReference>
<dbReference type="OrthoDB" id="1467283at2"/>
<protein>
    <recommendedName>
        <fullName evidence="1">SiaC family regulatory phosphoprotein domain-containing protein</fullName>
    </recommendedName>
</protein>
<dbReference type="STRING" id="755732.Fluta_2777"/>
<proteinExistence type="predicted"/>
<name>F2IGX6_FLUTR</name>
<evidence type="ECO:0000259" key="1">
    <source>
        <dbReference type="Pfam" id="PF09345"/>
    </source>
</evidence>
<accession>F2IGX6</accession>
<organism evidence="2 3">
    <name type="scientific">Fluviicola taffensis (strain DSM 16823 / NCIMB 13979 / RW262)</name>
    <dbReference type="NCBI Taxonomy" id="755732"/>
    <lineage>
        <taxon>Bacteria</taxon>
        <taxon>Pseudomonadati</taxon>
        <taxon>Bacteroidota</taxon>
        <taxon>Flavobacteriia</taxon>
        <taxon>Flavobacteriales</taxon>
        <taxon>Crocinitomicaceae</taxon>
        <taxon>Fluviicola</taxon>
    </lineage>
</organism>
<sequence>MDTLIIQATAQTPLINLNSATGIMEIKGRSIPDDPEAFWGSVLTWFDNYMKNPSDETLVKIDLEYFNITSSKRILFLLYKLNELVDSGKKAKVEWYYRQSDEDMYEVGQDYAFMVRVPFDFREYSDNDLVVA</sequence>
<evidence type="ECO:0000313" key="3">
    <source>
        <dbReference type="Proteomes" id="UP000007463"/>
    </source>
</evidence>
<dbReference type="HOGENOM" id="CLU_129198_0_0_10"/>
<keyword evidence="3" id="KW-1185">Reference proteome</keyword>